<protein>
    <submittedName>
        <fullName evidence="3">GIY-YIG nuclease family protein</fullName>
    </submittedName>
</protein>
<dbReference type="CDD" id="cd10456">
    <property type="entry name" value="GIY-YIG_UPF0213"/>
    <property type="match status" value="1"/>
</dbReference>
<dbReference type="InterPro" id="IPR050190">
    <property type="entry name" value="UPF0213_domain"/>
</dbReference>
<comment type="caution">
    <text evidence="3">The sequence shown here is derived from an EMBL/GenBank/DDBJ whole genome shotgun (WGS) entry which is preliminary data.</text>
</comment>
<keyword evidence="4" id="KW-1185">Reference proteome</keyword>
<proteinExistence type="inferred from homology"/>
<reference evidence="3 4" key="1">
    <citation type="journal article" date="2016" name="Int. J. Syst. Evol. Microbiol.">
        <title>Peptococcus simiae sp. nov., isolated from rhesus macaque faeces and emended description of the genus Peptococcus.</title>
        <authorList>
            <person name="Shkoporov A.N."/>
            <person name="Efimov B.A."/>
            <person name="Kondova I."/>
            <person name="Ouwerling B."/>
            <person name="Chaplin A.V."/>
            <person name="Shcherbakova V.A."/>
            <person name="Langermans J.A.M."/>
        </authorList>
    </citation>
    <scope>NUCLEOTIDE SEQUENCE [LARGE SCALE GENOMIC DNA]</scope>
    <source>
        <strain evidence="3 4">M108</strain>
    </source>
</reference>
<evidence type="ECO:0000259" key="2">
    <source>
        <dbReference type="PROSITE" id="PS50164"/>
    </source>
</evidence>
<name>A0ABW9H0I6_9FIRM</name>
<dbReference type="PROSITE" id="PS50164">
    <property type="entry name" value="GIY_YIG"/>
    <property type="match status" value="1"/>
</dbReference>
<dbReference type="Pfam" id="PF01541">
    <property type="entry name" value="GIY-YIG"/>
    <property type="match status" value="1"/>
</dbReference>
<dbReference type="RefSeq" id="WP_408977814.1">
    <property type="nucleotide sequence ID" value="NZ_JBJUVG010000011.1"/>
</dbReference>
<dbReference type="SMART" id="SM00465">
    <property type="entry name" value="GIYc"/>
    <property type="match status" value="1"/>
</dbReference>
<dbReference type="InterPro" id="IPR035901">
    <property type="entry name" value="GIY-YIG_endonuc_sf"/>
</dbReference>
<sequence length="91" mass="10744">MKREMKTYYTYLLKCADNTLYCGYTVDLDQRLAKHNAGKASKYTRARLPVELVYWEAFASQHEAMAREYQLKQWTREEKLALISNRKTGDA</sequence>
<feature type="domain" description="GIY-YIG" evidence="2">
    <location>
        <begin position="6"/>
        <end position="81"/>
    </location>
</feature>
<gene>
    <name evidence="3" type="ORF">ACKQTC_07445</name>
</gene>
<comment type="similarity">
    <text evidence="1">Belongs to the UPF0213 family.</text>
</comment>
<dbReference type="Proteomes" id="UP001631949">
    <property type="component" value="Unassembled WGS sequence"/>
</dbReference>
<dbReference type="InterPro" id="IPR000305">
    <property type="entry name" value="GIY-YIG_endonuc"/>
</dbReference>
<dbReference type="PANTHER" id="PTHR34477">
    <property type="entry name" value="UPF0213 PROTEIN YHBQ"/>
    <property type="match status" value="1"/>
</dbReference>
<evidence type="ECO:0000256" key="1">
    <source>
        <dbReference type="ARBA" id="ARBA00007435"/>
    </source>
</evidence>
<accession>A0ABW9H0I6</accession>
<dbReference type="EMBL" id="JBJUVG010000011">
    <property type="protein sequence ID" value="MFM9414200.1"/>
    <property type="molecule type" value="Genomic_DNA"/>
</dbReference>
<evidence type="ECO:0000313" key="4">
    <source>
        <dbReference type="Proteomes" id="UP001631949"/>
    </source>
</evidence>
<dbReference type="SUPFAM" id="SSF82771">
    <property type="entry name" value="GIY-YIG endonuclease"/>
    <property type="match status" value="1"/>
</dbReference>
<dbReference type="Gene3D" id="3.40.1440.10">
    <property type="entry name" value="GIY-YIG endonuclease"/>
    <property type="match status" value="1"/>
</dbReference>
<evidence type="ECO:0000313" key="3">
    <source>
        <dbReference type="EMBL" id="MFM9414200.1"/>
    </source>
</evidence>
<organism evidence="3 4">
    <name type="scientific">Peptococcus simiae</name>
    <dbReference type="NCBI Taxonomy" id="1643805"/>
    <lineage>
        <taxon>Bacteria</taxon>
        <taxon>Bacillati</taxon>
        <taxon>Bacillota</taxon>
        <taxon>Clostridia</taxon>
        <taxon>Eubacteriales</taxon>
        <taxon>Peptococcaceae</taxon>
        <taxon>Peptococcus</taxon>
    </lineage>
</organism>
<dbReference type="PANTHER" id="PTHR34477:SF1">
    <property type="entry name" value="UPF0213 PROTEIN YHBQ"/>
    <property type="match status" value="1"/>
</dbReference>